<sequence length="331" mass="33989">MSETKDPRRTRRRASRTAGPPVEDATEQLTADSAAAGSTADEAAGEAVSAAAGESAGASAETPADATAAKPDDVTAAKPDDVTAAKPDDVTERIGTATESASVAGSGDADETVRIDKSATETVALGKTGTTAESAGKSDSGDQETGATVVSMEKSTATESGGAEPAAKGGSWKRIVALAAAAVLVIGLVGAAVVSMIAVQSTEQRDERRAEYVATARQTVINLTTIRADTAKEDIDRILTMASGEFKTEFDGRVDPFAEIVKQAKVQSTGEVVEAAVERDDENSAVILVAAKQTLTNAGAEGEQQRYYRFRVTVQRADDGALTASDVEFVA</sequence>
<evidence type="ECO:0000256" key="4">
    <source>
        <dbReference type="SAM" id="Phobius"/>
    </source>
</evidence>
<keyword evidence="2 4" id="KW-0472">Membrane</keyword>
<protein>
    <recommendedName>
        <fullName evidence="7">Mce-associated membrane protein</fullName>
    </recommendedName>
</protein>
<organism evidence="5 6">
    <name type="scientific">Nocardia carnea</name>
    <dbReference type="NCBI Taxonomy" id="37328"/>
    <lineage>
        <taxon>Bacteria</taxon>
        <taxon>Bacillati</taxon>
        <taxon>Actinomycetota</taxon>
        <taxon>Actinomycetes</taxon>
        <taxon>Mycobacteriales</taxon>
        <taxon>Nocardiaceae</taxon>
        <taxon>Nocardia</taxon>
    </lineage>
</organism>
<dbReference type="GeneID" id="93509447"/>
<gene>
    <name evidence="5" type="ORF">ACH4WX_19335</name>
</gene>
<evidence type="ECO:0000313" key="6">
    <source>
        <dbReference type="Proteomes" id="UP001611263"/>
    </source>
</evidence>
<dbReference type="EMBL" id="JBIRUQ010000004">
    <property type="protein sequence ID" value="MFI1462871.1"/>
    <property type="molecule type" value="Genomic_DNA"/>
</dbReference>
<proteinExistence type="predicted"/>
<evidence type="ECO:0000256" key="1">
    <source>
        <dbReference type="ARBA" id="ARBA00004370"/>
    </source>
</evidence>
<feature type="compositionally biased region" description="Polar residues" evidence="3">
    <location>
        <begin position="143"/>
        <end position="159"/>
    </location>
</feature>
<keyword evidence="6" id="KW-1185">Reference proteome</keyword>
<evidence type="ECO:0000256" key="2">
    <source>
        <dbReference type="ARBA" id="ARBA00023136"/>
    </source>
</evidence>
<comment type="caution">
    <text evidence="5">The sequence shown here is derived from an EMBL/GenBank/DDBJ whole genome shotgun (WGS) entry which is preliminary data.</text>
</comment>
<dbReference type="Proteomes" id="UP001611263">
    <property type="component" value="Unassembled WGS sequence"/>
</dbReference>
<reference evidence="5 6" key="1">
    <citation type="submission" date="2024-10" db="EMBL/GenBank/DDBJ databases">
        <title>The Natural Products Discovery Center: Release of the First 8490 Sequenced Strains for Exploring Actinobacteria Biosynthetic Diversity.</title>
        <authorList>
            <person name="Kalkreuter E."/>
            <person name="Kautsar S.A."/>
            <person name="Yang D."/>
            <person name="Bader C.D."/>
            <person name="Teijaro C.N."/>
            <person name="Fluegel L."/>
            <person name="Davis C.M."/>
            <person name="Simpson J.R."/>
            <person name="Lauterbach L."/>
            <person name="Steele A.D."/>
            <person name="Gui C."/>
            <person name="Meng S."/>
            <person name="Li G."/>
            <person name="Viehrig K."/>
            <person name="Ye F."/>
            <person name="Su P."/>
            <person name="Kiefer A.F."/>
            <person name="Nichols A."/>
            <person name="Cepeda A.J."/>
            <person name="Yan W."/>
            <person name="Fan B."/>
            <person name="Jiang Y."/>
            <person name="Adhikari A."/>
            <person name="Zheng C.-J."/>
            <person name="Schuster L."/>
            <person name="Cowan T.M."/>
            <person name="Smanski M.J."/>
            <person name="Chevrette M.G."/>
            <person name="De Carvalho L.P.S."/>
            <person name="Shen B."/>
        </authorList>
    </citation>
    <scope>NUCLEOTIDE SEQUENCE [LARGE SCALE GENOMIC DNA]</scope>
    <source>
        <strain evidence="5 6">NPDC020568</strain>
    </source>
</reference>
<keyword evidence="4" id="KW-0812">Transmembrane</keyword>
<dbReference type="PANTHER" id="PTHR37042">
    <property type="entry name" value="OUTER MEMBRANE PROTEIN RV1973"/>
    <property type="match status" value="1"/>
</dbReference>
<accession>A0ABW7TP99</accession>
<feature type="compositionally biased region" description="Basic and acidic residues" evidence="3">
    <location>
        <begin position="70"/>
        <end position="92"/>
    </location>
</feature>
<keyword evidence="4" id="KW-1133">Transmembrane helix</keyword>
<name>A0ABW7TP99_9NOCA</name>
<feature type="compositionally biased region" description="Low complexity" evidence="3">
    <location>
        <begin position="30"/>
        <end position="69"/>
    </location>
</feature>
<evidence type="ECO:0000313" key="5">
    <source>
        <dbReference type="EMBL" id="MFI1462871.1"/>
    </source>
</evidence>
<feature type="region of interest" description="Disordered" evidence="3">
    <location>
        <begin position="1"/>
        <end position="168"/>
    </location>
</feature>
<feature type="transmembrane region" description="Helical" evidence="4">
    <location>
        <begin position="175"/>
        <end position="199"/>
    </location>
</feature>
<evidence type="ECO:0008006" key="7">
    <source>
        <dbReference type="Google" id="ProtNLM"/>
    </source>
</evidence>
<dbReference type="RefSeq" id="WP_051157078.1">
    <property type="nucleotide sequence ID" value="NZ_JBIRUQ010000004.1"/>
</dbReference>
<comment type="subcellular location">
    <subcellularLocation>
        <location evidence="1">Membrane</location>
    </subcellularLocation>
</comment>
<evidence type="ECO:0000256" key="3">
    <source>
        <dbReference type="SAM" id="MobiDB-lite"/>
    </source>
</evidence>
<dbReference type="PANTHER" id="PTHR37042:SF4">
    <property type="entry name" value="OUTER MEMBRANE PROTEIN RV1973"/>
    <property type="match status" value="1"/>
</dbReference>